<reference evidence="4 5" key="1">
    <citation type="journal article" date="2020" name="Nature">
        <title>Six reference-quality genomes reveal evolution of bat adaptations.</title>
        <authorList>
            <person name="Jebb D."/>
            <person name="Huang Z."/>
            <person name="Pippel M."/>
            <person name="Hughes G.M."/>
            <person name="Lavrichenko K."/>
            <person name="Devanna P."/>
            <person name="Winkler S."/>
            <person name="Jermiin L.S."/>
            <person name="Skirmuntt E.C."/>
            <person name="Katzourakis A."/>
            <person name="Burkitt-Gray L."/>
            <person name="Ray D.A."/>
            <person name="Sullivan K.A.M."/>
            <person name="Roscito J.G."/>
            <person name="Kirilenko B.M."/>
            <person name="Davalos L.M."/>
            <person name="Corthals A.P."/>
            <person name="Power M.L."/>
            <person name="Jones G."/>
            <person name="Ransome R.D."/>
            <person name="Dechmann D.K.N."/>
            <person name="Locatelli A.G."/>
            <person name="Puechmaille S.J."/>
            <person name="Fedrigo O."/>
            <person name="Jarvis E.D."/>
            <person name="Hiller M."/>
            <person name="Vernes S.C."/>
            <person name="Myers E.W."/>
            <person name="Teeling E.C."/>
        </authorList>
    </citation>
    <scope>NUCLEOTIDE SEQUENCE [LARGE SCALE GENOMIC DNA]</scope>
    <source>
        <strain evidence="4">MPipKuh1</strain>
        <tissue evidence="4">Flight muscle</tissue>
    </source>
</reference>
<feature type="region of interest" description="Disordered" evidence="2">
    <location>
        <begin position="121"/>
        <end position="246"/>
    </location>
</feature>
<dbReference type="PANTHER" id="PTHR10331">
    <property type="entry name" value="T COMPLEX PROTEIN 10"/>
    <property type="match status" value="1"/>
</dbReference>
<dbReference type="Pfam" id="PF07202">
    <property type="entry name" value="Tcp10_C"/>
    <property type="match status" value="3"/>
</dbReference>
<gene>
    <name evidence="4" type="ORF">mPipKuh1_010691</name>
</gene>
<proteinExistence type="inferred from homology"/>
<keyword evidence="5" id="KW-1185">Reference proteome</keyword>
<feature type="domain" description="Centromere protein J C-terminal" evidence="3">
    <location>
        <begin position="287"/>
        <end position="318"/>
    </location>
</feature>
<dbReference type="Proteomes" id="UP000558488">
    <property type="component" value="Unassembled WGS sequence"/>
</dbReference>
<evidence type="ECO:0000313" key="4">
    <source>
        <dbReference type="EMBL" id="KAF6274027.1"/>
    </source>
</evidence>
<dbReference type="PANTHER" id="PTHR10331:SF25">
    <property type="entry name" value="T-COMPLEX PROTEIN 10A-RELATED"/>
    <property type="match status" value="1"/>
</dbReference>
<comment type="similarity">
    <text evidence="1">Belongs to the TCP10 family.</text>
</comment>
<evidence type="ECO:0000256" key="1">
    <source>
        <dbReference type="ARBA" id="ARBA00005627"/>
    </source>
</evidence>
<sequence length="424" mass="44995">MEAEPPTDSSSPKAPPAGADPEAPPADPEDPPADPEDPPAGADPEDPPAGADPEDPEDPPARTDPEDPPAGADPTETEPPWEDRGAEAVLRLRREVAGLGQQLRTQQECWAAILRDLRAEMDSLKEQSPGPPGPDAGRPGASPRPRRELGARAARPAGGRRAPVPGGEEMARRRAARSRSAPLLGQALSPPSAPSSQTLPVEPASSSHTAQPAGTESEKAGGAARRPAGRVPTGAARARGAGREGLEDQGLRTTILRFSNGDVKKTLPDNRQVYYCASTRTTRITHPSGLVVVRFPNKRTEKFYPNGLKETVFPDGTVTRLCDDREETLFPDGTLLCVARNGDKTIVFSDGQRDVHTAEFKRREHPDGSARTVYRDGRQEVRLASGRGRVRGERGTAARAAPSAKTDTATAPDGHARTSGPPRL</sequence>
<comment type="caution">
    <text evidence="4">The sequence shown here is derived from an EMBL/GenBank/DDBJ whole genome shotgun (WGS) entry which is preliminary data.</text>
</comment>
<evidence type="ECO:0000256" key="2">
    <source>
        <dbReference type="SAM" id="MobiDB-lite"/>
    </source>
</evidence>
<dbReference type="InterPro" id="IPR026581">
    <property type="entry name" value="TCP10L/CENPJ"/>
</dbReference>
<dbReference type="Gene3D" id="2.60.450.20">
    <property type="match status" value="1"/>
</dbReference>
<organism evidence="4 5">
    <name type="scientific">Pipistrellus kuhlii</name>
    <name type="common">Kuhl's pipistrelle</name>
    <dbReference type="NCBI Taxonomy" id="59472"/>
    <lineage>
        <taxon>Eukaryota</taxon>
        <taxon>Metazoa</taxon>
        <taxon>Chordata</taxon>
        <taxon>Craniata</taxon>
        <taxon>Vertebrata</taxon>
        <taxon>Euteleostomi</taxon>
        <taxon>Mammalia</taxon>
        <taxon>Eutheria</taxon>
        <taxon>Laurasiatheria</taxon>
        <taxon>Chiroptera</taxon>
        <taxon>Yangochiroptera</taxon>
        <taxon>Vespertilionidae</taxon>
        <taxon>Pipistrellus</taxon>
    </lineage>
</organism>
<dbReference type="EMBL" id="JACAGB010000082">
    <property type="protein sequence ID" value="KAF6274027.1"/>
    <property type="molecule type" value="Genomic_DNA"/>
</dbReference>
<protein>
    <recommendedName>
        <fullName evidence="3">Centromere protein J C-terminal domain-containing protein</fullName>
    </recommendedName>
</protein>
<feature type="region of interest" description="Disordered" evidence="2">
    <location>
        <begin position="1"/>
        <end position="87"/>
    </location>
</feature>
<feature type="domain" description="Centromere protein J C-terminal" evidence="3">
    <location>
        <begin position="360"/>
        <end position="387"/>
    </location>
</feature>
<dbReference type="InterPro" id="IPR009852">
    <property type="entry name" value="CENPJ_C_dom"/>
</dbReference>
<feature type="compositionally biased region" description="Polar residues" evidence="2">
    <location>
        <begin position="204"/>
        <end position="214"/>
    </location>
</feature>
<dbReference type="InterPro" id="IPR047002">
    <property type="entry name" value="Tcp10_C_sf"/>
</dbReference>
<accession>A0A7J7RDD8</accession>
<name>A0A7J7RDD8_PIPKU</name>
<feature type="domain" description="Centromere protein J C-terminal" evidence="3">
    <location>
        <begin position="325"/>
        <end position="355"/>
    </location>
</feature>
<feature type="compositionally biased region" description="Low complexity" evidence="2">
    <location>
        <begin position="220"/>
        <end position="239"/>
    </location>
</feature>
<feature type="compositionally biased region" description="Low complexity" evidence="2">
    <location>
        <begin position="178"/>
        <end position="200"/>
    </location>
</feature>
<dbReference type="AlphaFoldDB" id="A0A7J7RDD8"/>
<evidence type="ECO:0000313" key="5">
    <source>
        <dbReference type="Proteomes" id="UP000558488"/>
    </source>
</evidence>
<feature type="compositionally biased region" description="Acidic residues" evidence="2">
    <location>
        <begin position="27"/>
        <end position="37"/>
    </location>
</feature>
<feature type="compositionally biased region" description="Low complexity" evidence="2">
    <location>
        <begin position="151"/>
        <end position="168"/>
    </location>
</feature>
<evidence type="ECO:0000259" key="3">
    <source>
        <dbReference type="Pfam" id="PF07202"/>
    </source>
</evidence>
<feature type="region of interest" description="Disordered" evidence="2">
    <location>
        <begin position="377"/>
        <end position="424"/>
    </location>
</feature>